<accession>A0A5S3V2V4</accession>
<gene>
    <name evidence="1" type="ORF">CWC19_18220</name>
</gene>
<dbReference type="Proteomes" id="UP000307217">
    <property type="component" value="Unassembled WGS sequence"/>
</dbReference>
<reference evidence="1 2" key="1">
    <citation type="submission" date="2018-01" db="EMBL/GenBank/DDBJ databases">
        <authorList>
            <person name="Paulsen S."/>
            <person name="Gram L.K."/>
        </authorList>
    </citation>
    <scope>NUCLEOTIDE SEQUENCE [LARGE SCALE GENOMIC DNA]</scope>
    <source>
        <strain evidence="1 2">S3790</strain>
    </source>
</reference>
<dbReference type="AlphaFoldDB" id="A0A5S3V2V4"/>
<reference evidence="2" key="2">
    <citation type="submission" date="2019-06" db="EMBL/GenBank/DDBJ databases">
        <title>Co-occurence of chitin degradation, pigmentation and bioactivity in marine Pseudoalteromonas.</title>
        <authorList>
            <person name="Sonnenschein E.C."/>
            <person name="Bech P.K."/>
        </authorList>
    </citation>
    <scope>NUCLEOTIDE SEQUENCE [LARGE SCALE GENOMIC DNA]</scope>
    <source>
        <strain evidence="2">S3790</strain>
    </source>
</reference>
<proteinExistence type="predicted"/>
<comment type="caution">
    <text evidence="1">The sequence shown here is derived from an EMBL/GenBank/DDBJ whole genome shotgun (WGS) entry which is preliminary data.</text>
</comment>
<dbReference type="EMBL" id="PNBX01000100">
    <property type="protein sequence ID" value="TMO64851.1"/>
    <property type="molecule type" value="Genomic_DNA"/>
</dbReference>
<dbReference type="OrthoDB" id="8704534at2"/>
<organism evidence="1 2">
    <name type="scientific">Pseudoalteromonas aurantia</name>
    <dbReference type="NCBI Taxonomy" id="43654"/>
    <lineage>
        <taxon>Bacteria</taxon>
        <taxon>Pseudomonadati</taxon>
        <taxon>Pseudomonadota</taxon>
        <taxon>Gammaproteobacteria</taxon>
        <taxon>Alteromonadales</taxon>
        <taxon>Pseudoalteromonadaceae</taxon>
        <taxon>Pseudoalteromonas</taxon>
    </lineage>
</organism>
<name>A0A5S3V2V4_9GAMM</name>
<sequence length="93" mass="10248">MNKVSKSNLKQLAESLENELIKYGATDEAAMALLNSLSTLIKSAKDGSLIDNVENVPGRMSFTEKGLSKYRDLEEAYALFKLEVTLGDFSDIN</sequence>
<evidence type="ECO:0000313" key="1">
    <source>
        <dbReference type="EMBL" id="TMO64851.1"/>
    </source>
</evidence>
<dbReference type="RefSeq" id="WP_138593252.1">
    <property type="nucleotide sequence ID" value="NZ_PNBX01000100.1"/>
</dbReference>
<evidence type="ECO:0000313" key="2">
    <source>
        <dbReference type="Proteomes" id="UP000307217"/>
    </source>
</evidence>
<protein>
    <submittedName>
        <fullName evidence="1">Uncharacterized protein</fullName>
    </submittedName>
</protein>